<gene>
    <name evidence="2" type="ORF">DES52_104102</name>
</gene>
<feature type="chain" id="PRO_5016237502" description="YtkA-like protein" evidence="1">
    <location>
        <begin position="21"/>
        <end position="146"/>
    </location>
</feature>
<keyword evidence="3" id="KW-1185">Reference proteome</keyword>
<reference evidence="2 3" key="1">
    <citation type="submission" date="2018-06" db="EMBL/GenBank/DDBJ databases">
        <title>Genomic Encyclopedia of Type Strains, Phase IV (KMG-IV): sequencing the most valuable type-strain genomes for metagenomic binning, comparative biology and taxonomic classification.</title>
        <authorList>
            <person name="Goeker M."/>
        </authorList>
    </citation>
    <scope>NUCLEOTIDE SEQUENCE [LARGE SCALE GENOMIC DNA]</scope>
    <source>
        <strain evidence="2 3">DSM 18048</strain>
    </source>
</reference>
<evidence type="ECO:0008006" key="4">
    <source>
        <dbReference type="Google" id="ProtNLM"/>
    </source>
</evidence>
<dbReference type="Proteomes" id="UP000248326">
    <property type="component" value="Unassembled WGS sequence"/>
</dbReference>
<proteinExistence type="predicted"/>
<dbReference type="AlphaFoldDB" id="A0A318SD71"/>
<dbReference type="RefSeq" id="WP_110885950.1">
    <property type="nucleotide sequence ID" value="NZ_QJSX01000004.1"/>
</dbReference>
<keyword evidence="1" id="KW-0732">Signal</keyword>
<feature type="signal peptide" evidence="1">
    <location>
        <begin position="1"/>
        <end position="20"/>
    </location>
</feature>
<dbReference type="EMBL" id="QJSX01000004">
    <property type="protein sequence ID" value="PYE54831.1"/>
    <property type="molecule type" value="Genomic_DNA"/>
</dbReference>
<protein>
    <recommendedName>
        <fullName evidence="4">YtkA-like protein</fullName>
    </recommendedName>
</protein>
<evidence type="ECO:0000256" key="1">
    <source>
        <dbReference type="SAM" id="SignalP"/>
    </source>
</evidence>
<name>A0A318SD71_9DEIO</name>
<accession>A0A318SD71</accession>
<evidence type="ECO:0000313" key="2">
    <source>
        <dbReference type="EMBL" id="PYE54831.1"/>
    </source>
</evidence>
<dbReference type="OrthoDB" id="165169at2"/>
<sequence length="146" mass="16293">MNHLGKILLATLALASTALAHTTKTVGTGTNQYKVIVGSRVEPATTMQLNGLDLIIRTMNDQPVENLQNSLKAEITTLDGKFKRELTIRAQFGKPGYYTDDYVFSQPGQYKIRVYGYIGTTSFDETYETHDVLKLEDLMFPPVTGR</sequence>
<comment type="caution">
    <text evidence="2">The sequence shown here is derived from an EMBL/GenBank/DDBJ whole genome shotgun (WGS) entry which is preliminary data.</text>
</comment>
<organism evidence="2 3">
    <name type="scientific">Deinococcus yavapaiensis KR-236</name>
    <dbReference type="NCBI Taxonomy" id="694435"/>
    <lineage>
        <taxon>Bacteria</taxon>
        <taxon>Thermotogati</taxon>
        <taxon>Deinococcota</taxon>
        <taxon>Deinococci</taxon>
        <taxon>Deinococcales</taxon>
        <taxon>Deinococcaceae</taxon>
        <taxon>Deinococcus</taxon>
    </lineage>
</organism>
<evidence type="ECO:0000313" key="3">
    <source>
        <dbReference type="Proteomes" id="UP000248326"/>
    </source>
</evidence>